<evidence type="ECO:0000259" key="4">
    <source>
        <dbReference type="PROSITE" id="PS51831"/>
    </source>
</evidence>
<dbReference type="PROSITE" id="PS51831">
    <property type="entry name" value="HD"/>
    <property type="match status" value="1"/>
</dbReference>
<dbReference type="PANTHER" id="PTHR36528:SF1">
    <property type="entry name" value="CRISPR SYSTEM SINGLE-STRAND-SPECIFIC DEOXYRIBONUCLEASE CAS10_CSM1 (SUBTYPE III-A)"/>
    <property type="match status" value="1"/>
</dbReference>
<dbReference type="GO" id="GO:0000166">
    <property type="term" value="F:nucleotide binding"/>
    <property type="evidence" value="ECO:0007669"/>
    <property type="project" value="UniProtKB-KW"/>
</dbReference>
<dbReference type="PANTHER" id="PTHR36528">
    <property type="entry name" value="CRISPR SYSTEM SINGLE-STRAND-SPECIFIC DEOXYRIBONUCLEASE CAS10/CSM1 (SUBTYPE III-A)"/>
    <property type="match status" value="1"/>
</dbReference>
<dbReference type="SMART" id="SM00471">
    <property type="entry name" value="HDc"/>
    <property type="match status" value="1"/>
</dbReference>
<organism evidence="5">
    <name type="scientific">Archaeoglobus fulgidus</name>
    <dbReference type="NCBI Taxonomy" id="2234"/>
    <lineage>
        <taxon>Archaea</taxon>
        <taxon>Methanobacteriati</taxon>
        <taxon>Methanobacteriota</taxon>
        <taxon>Archaeoglobi</taxon>
        <taxon>Archaeoglobales</taxon>
        <taxon>Archaeoglobaceae</taxon>
        <taxon>Archaeoglobus</taxon>
    </lineage>
</organism>
<reference evidence="5" key="1">
    <citation type="journal article" date="2020" name="mSystems">
        <title>Genome- and Community-Level Interaction Insights into Carbon Utilization and Element Cycling Functions of Hydrothermarchaeota in Hydrothermal Sediment.</title>
        <authorList>
            <person name="Zhou Z."/>
            <person name="Liu Y."/>
            <person name="Xu W."/>
            <person name="Pan J."/>
            <person name="Luo Z.H."/>
            <person name="Li M."/>
        </authorList>
    </citation>
    <scope>NUCLEOTIDE SEQUENCE [LARGE SCALE GENOMIC DNA]</scope>
    <source>
        <strain evidence="5">SpSt-87</strain>
    </source>
</reference>
<dbReference type="Gene3D" id="3.30.70.270">
    <property type="match status" value="1"/>
</dbReference>
<protein>
    <submittedName>
        <fullName evidence="5">HD domain-containing protein</fullName>
    </submittedName>
</protein>
<dbReference type="Pfam" id="PF01966">
    <property type="entry name" value="HD"/>
    <property type="match status" value="1"/>
</dbReference>
<dbReference type="InterPro" id="IPR000160">
    <property type="entry name" value="GGDEF_dom"/>
</dbReference>
<dbReference type="InterPro" id="IPR043128">
    <property type="entry name" value="Rev_trsase/Diguanyl_cyclase"/>
</dbReference>
<feature type="domain" description="HD" evidence="4">
    <location>
        <begin position="92"/>
        <end position="218"/>
    </location>
</feature>
<dbReference type="CDD" id="cd00077">
    <property type="entry name" value="HDc"/>
    <property type="match status" value="1"/>
</dbReference>
<comment type="caution">
    <text evidence="5">The sequence shown here is derived from an EMBL/GenBank/DDBJ whole genome shotgun (WGS) entry which is preliminary data.</text>
</comment>
<evidence type="ECO:0000256" key="1">
    <source>
        <dbReference type="ARBA" id="ARBA00022741"/>
    </source>
</evidence>
<dbReference type="PROSITE" id="PS50887">
    <property type="entry name" value="GGDEF"/>
    <property type="match status" value="1"/>
</dbReference>
<keyword evidence="1" id="KW-0547">Nucleotide-binding</keyword>
<dbReference type="Pfam" id="PF22335">
    <property type="entry name" value="Cas10-Cmr2_palm2"/>
    <property type="match status" value="1"/>
</dbReference>
<gene>
    <name evidence="5" type="ORF">ENW66_07015</name>
</gene>
<keyword evidence="2" id="KW-0051">Antiviral defense</keyword>
<evidence type="ECO:0000256" key="2">
    <source>
        <dbReference type="ARBA" id="ARBA00023118"/>
    </source>
</evidence>
<sequence length="875" mass="100999">MEKNIYLYNIENFSYSTAFNWGDWMIRLHPLTLRLFSSNYVAGEKIKNKILESAKSFKGLSELNNQIYSLFASGIFEDLPSDTRFPGFLSSLADHSLLTSAIAVAIALDLRKKGVNFLDPRDYSEDFLKYFEDPRKLKEVVRCASLLHDIGKHPPVGHKERTREYTRQILEIAGFGKISEDIAKLASRHHYRRDVQEDFYPKTKLEWVVAIADKVSVLERMPFFIGKEFSEVYGWLLEKLDGNLTPEDRIKISELKEYVEGKRSNISDIALLPLDLKKLEEIDELVFNSQKVFGTEPEIGILCLEIAGIQKFVTASDYRKYISGASTLLENVLQEVRKYLEDLFAPESVIYAKGGSLLAIIPVSYYDEVKQRILELFESRTIVVRAKLPSSKALSYTLSEIKYGPKVCQENEELIDKRNFGALVSRTLSFLEEDMGYLNIGSEERIRTGEICRSCYEYKGEEQEKIDDEDVKICKRCKLVLEEHRNAKEILAFFVNLEKPEVENFDEIKNEFWNKLLRSFQEKLKNSSVVSALRYKGVNEVIFRLVESWDHLGRQHISFDSYEDRVWDVAFIKGDGDNFGKTKEKSSSPSLFREFSKTFEEVIEGSIVEAFSEMLIKELEVFNKWLEARRDSRTSYQLEIPFDVIYIGGDDFFIVMDSAYAFTFLKSFRANVQKMLGKKTDRYKKEPYEPLSIVPLGVSMGVAIVKSRAPIGSTLKTLDLMVKKAKEKSKSDKRPFGSEIYVYMQKFEQIPTTDGVQAFEDFTSYPMSGEEFEKFVEDLKFFASRNISPNWIRRVFGKALPQDKTEASLNLLFKMARAKKETPEYEILRKIYEIHGKLVNSVRYKHIDLSDALRVLTENVEENLKVETAKILLGG</sequence>
<dbReference type="InterPro" id="IPR006674">
    <property type="entry name" value="HD_domain"/>
</dbReference>
<evidence type="ECO:0000259" key="3">
    <source>
        <dbReference type="PROSITE" id="PS50887"/>
    </source>
</evidence>
<dbReference type="InterPro" id="IPR054767">
    <property type="entry name" value="Cas10-Cmr2_palm2"/>
</dbReference>
<dbReference type="EMBL" id="DTLB01000040">
    <property type="protein sequence ID" value="HFW32682.1"/>
    <property type="molecule type" value="Genomic_DNA"/>
</dbReference>
<name>A0A7C3R9U3_ARCFL</name>
<evidence type="ECO:0000313" key="5">
    <source>
        <dbReference type="EMBL" id="HFW32682.1"/>
    </source>
</evidence>
<dbReference type="SUPFAM" id="SSF109604">
    <property type="entry name" value="HD-domain/PDEase-like"/>
    <property type="match status" value="1"/>
</dbReference>
<proteinExistence type="predicted"/>
<dbReference type="AlphaFoldDB" id="A0A7C3R9U3"/>
<dbReference type="Gene3D" id="1.10.3210.10">
    <property type="entry name" value="Hypothetical protein af1432"/>
    <property type="match status" value="1"/>
</dbReference>
<dbReference type="GO" id="GO:0051607">
    <property type="term" value="P:defense response to virus"/>
    <property type="evidence" value="ECO:0007669"/>
    <property type="project" value="UniProtKB-KW"/>
</dbReference>
<feature type="domain" description="GGDEF" evidence="3">
    <location>
        <begin position="567"/>
        <end position="738"/>
    </location>
</feature>
<dbReference type="InterPro" id="IPR003607">
    <property type="entry name" value="HD/PDEase_dom"/>
</dbReference>
<accession>A0A7C3R9U3</accession>
<dbReference type="InterPro" id="IPR052117">
    <property type="entry name" value="Cas10/Csm1_subtype-III-A"/>
</dbReference>